<dbReference type="GO" id="GO:0003677">
    <property type="term" value="F:DNA binding"/>
    <property type="evidence" value="ECO:0007669"/>
    <property type="project" value="UniProtKB-KW"/>
</dbReference>
<comment type="caution">
    <text evidence="6">The sequence shown here is derived from an EMBL/GenBank/DDBJ whole genome shotgun (WGS) entry which is preliminary data.</text>
</comment>
<dbReference type="Proteomes" id="UP000824161">
    <property type="component" value="Unassembled WGS sequence"/>
</dbReference>
<feature type="domain" description="HTH crp-type" evidence="5">
    <location>
        <begin position="159"/>
        <end position="231"/>
    </location>
</feature>
<dbReference type="SMART" id="SM00419">
    <property type="entry name" value="HTH_CRP"/>
    <property type="match status" value="1"/>
</dbReference>
<dbReference type="GO" id="GO:0003700">
    <property type="term" value="F:DNA-binding transcription factor activity"/>
    <property type="evidence" value="ECO:0007669"/>
    <property type="project" value="TreeGrafter"/>
</dbReference>
<evidence type="ECO:0000256" key="2">
    <source>
        <dbReference type="ARBA" id="ARBA00023125"/>
    </source>
</evidence>
<dbReference type="InterPro" id="IPR012318">
    <property type="entry name" value="HTH_CRP"/>
</dbReference>
<dbReference type="InterPro" id="IPR000595">
    <property type="entry name" value="cNMP-bd_dom"/>
</dbReference>
<evidence type="ECO:0000313" key="7">
    <source>
        <dbReference type="Proteomes" id="UP000824161"/>
    </source>
</evidence>
<name>A0A9D1KTS2_9FLAO</name>
<reference evidence="6" key="1">
    <citation type="submission" date="2020-10" db="EMBL/GenBank/DDBJ databases">
        <authorList>
            <person name="Gilroy R."/>
        </authorList>
    </citation>
    <scope>NUCLEOTIDE SEQUENCE</scope>
    <source>
        <strain evidence="6">1383</strain>
    </source>
</reference>
<evidence type="ECO:0000256" key="3">
    <source>
        <dbReference type="ARBA" id="ARBA00023163"/>
    </source>
</evidence>
<dbReference type="InterPro" id="IPR036388">
    <property type="entry name" value="WH-like_DNA-bd_sf"/>
</dbReference>
<organism evidence="6 7">
    <name type="scientific">Candidatus Merdimorpha stercoravium</name>
    <dbReference type="NCBI Taxonomy" id="2840863"/>
    <lineage>
        <taxon>Bacteria</taxon>
        <taxon>Pseudomonadati</taxon>
        <taxon>Bacteroidota</taxon>
        <taxon>Flavobacteriia</taxon>
        <taxon>Flavobacteriales</taxon>
        <taxon>Candidatus Merdimorpha</taxon>
    </lineage>
</organism>
<keyword evidence="1" id="KW-0805">Transcription regulation</keyword>
<dbReference type="AlphaFoldDB" id="A0A9D1KTS2"/>
<protein>
    <submittedName>
        <fullName evidence="6">Crp/Fnr family transcriptional regulator</fullName>
    </submittedName>
</protein>
<evidence type="ECO:0000259" key="5">
    <source>
        <dbReference type="PROSITE" id="PS51063"/>
    </source>
</evidence>
<dbReference type="InterPro" id="IPR050397">
    <property type="entry name" value="Env_Response_Regulators"/>
</dbReference>
<dbReference type="Pfam" id="PF13545">
    <property type="entry name" value="HTH_Crp_2"/>
    <property type="match status" value="1"/>
</dbReference>
<evidence type="ECO:0000259" key="4">
    <source>
        <dbReference type="PROSITE" id="PS50042"/>
    </source>
</evidence>
<accession>A0A9D1KTS2</accession>
<dbReference type="PANTHER" id="PTHR24567:SF74">
    <property type="entry name" value="HTH-TYPE TRANSCRIPTIONAL REGULATOR ARCR"/>
    <property type="match status" value="1"/>
</dbReference>
<reference evidence="6" key="2">
    <citation type="journal article" date="2021" name="PeerJ">
        <title>Extensive microbial diversity within the chicken gut microbiome revealed by metagenomics and culture.</title>
        <authorList>
            <person name="Gilroy R."/>
            <person name="Ravi A."/>
            <person name="Getino M."/>
            <person name="Pursley I."/>
            <person name="Horton D.L."/>
            <person name="Alikhan N.F."/>
            <person name="Baker D."/>
            <person name="Gharbi K."/>
            <person name="Hall N."/>
            <person name="Watson M."/>
            <person name="Adriaenssens E.M."/>
            <person name="Foster-Nyarko E."/>
            <person name="Jarju S."/>
            <person name="Secka A."/>
            <person name="Antonio M."/>
            <person name="Oren A."/>
            <person name="Chaudhuri R.R."/>
            <person name="La Ragione R."/>
            <person name="Hildebrand F."/>
            <person name="Pallen M.J."/>
        </authorList>
    </citation>
    <scope>NUCLEOTIDE SEQUENCE</scope>
    <source>
        <strain evidence="6">1383</strain>
    </source>
</reference>
<dbReference type="PROSITE" id="PS51063">
    <property type="entry name" value="HTH_CRP_2"/>
    <property type="match status" value="1"/>
</dbReference>
<feature type="domain" description="Cyclic nucleotide-binding" evidence="4">
    <location>
        <begin position="25"/>
        <end position="145"/>
    </location>
</feature>
<dbReference type="PROSITE" id="PS50042">
    <property type="entry name" value="CNMP_BINDING_3"/>
    <property type="match status" value="1"/>
</dbReference>
<dbReference type="SUPFAM" id="SSF51206">
    <property type="entry name" value="cAMP-binding domain-like"/>
    <property type="match status" value="1"/>
</dbReference>
<dbReference type="Gene3D" id="2.60.120.10">
    <property type="entry name" value="Jelly Rolls"/>
    <property type="match status" value="1"/>
</dbReference>
<evidence type="ECO:0000256" key="1">
    <source>
        <dbReference type="ARBA" id="ARBA00023015"/>
    </source>
</evidence>
<keyword evidence="2" id="KW-0238">DNA-binding</keyword>
<dbReference type="InterPro" id="IPR014710">
    <property type="entry name" value="RmlC-like_jellyroll"/>
</dbReference>
<dbReference type="InterPro" id="IPR036390">
    <property type="entry name" value="WH_DNA-bd_sf"/>
</dbReference>
<gene>
    <name evidence="6" type="ORF">IAC44_05365</name>
</gene>
<dbReference type="CDD" id="cd00038">
    <property type="entry name" value="CAP_ED"/>
    <property type="match status" value="1"/>
</dbReference>
<sequence length="240" mass="26550">MPQSDLPPLECIGRCAECGFPDTTVLKHLTASERQLLDKCASGQHFMRKAVIFTQGDILQNVYLIRRGTVKVSIPGRAGKEHIVRLSGARDLIGYQSVLTENISPTTATAMTPTEVCVIPKSCFFSLLRSNNTLARRILSMLAREIENAQYRMYSLSYKSVRARIAESLLAMARYYGYQADGHTIAGPIYRKDLAELAGVTIESTIRCLSDFRKSGLVALADKHVILPEEKLLAAVAQNE</sequence>
<dbReference type="SUPFAM" id="SSF46785">
    <property type="entry name" value="Winged helix' DNA-binding domain"/>
    <property type="match status" value="1"/>
</dbReference>
<proteinExistence type="predicted"/>
<dbReference type="PANTHER" id="PTHR24567">
    <property type="entry name" value="CRP FAMILY TRANSCRIPTIONAL REGULATORY PROTEIN"/>
    <property type="match status" value="1"/>
</dbReference>
<evidence type="ECO:0000313" key="6">
    <source>
        <dbReference type="EMBL" id="HIT98253.1"/>
    </source>
</evidence>
<dbReference type="SMART" id="SM00100">
    <property type="entry name" value="cNMP"/>
    <property type="match status" value="1"/>
</dbReference>
<dbReference type="Gene3D" id="1.10.10.10">
    <property type="entry name" value="Winged helix-like DNA-binding domain superfamily/Winged helix DNA-binding domain"/>
    <property type="match status" value="1"/>
</dbReference>
<dbReference type="GO" id="GO:0005829">
    <property type="term" value="C:cytosol"/>
    <property type="evidence" value="ECO:0007669"/>
    <property type="project" value="TreeGrafter"/>
</dbReference>
<dbReference type="Pfam" id="PF00027">
    <property type="entry name" value="cNMP_binding"/>
    <property type="match status" value="1"/>
</dbReference>
<dbReference type="EMBL" id="DVLY01000135">
    <property type="protein sequence ID" value="HIT98253.1"/>
    <property type="molecule type" value="Genomic_DNA"/>
</dbReference>
<dbReference type="InterPro" id="IPR018490">
    <property type="entry name" value="cNMP-bd_dom_sf"/>
</dbReference>
<keyword evidence="3" id="KW-0804">Transcription</keyword>